<dbReference type="Proteomes" id="UP000515344">
    <property type="component" value="Chromosome"/>
</dbReference>
<feature type="transmembrane region" description="Helical" evidence="1">
    <location>
        <begin position="6"/>
        <end position="25"/>
    </location>
</feature>
<dbReference type="RefSeq" id="WP_182801948.1">
    <property type="nucleotide sequence ID" value="NZ_CP060007.1"/>
</dbReference>
<dbReference type="EMBL" id="CP060007">
    <property type="protein sequence ID" value="QNA43686.1"/>
    <property type="molecule type" value="Genomic_DNA"/>
</dbReference>
<name>A0A7G5XDY3_9BACT</name>
<protein>
    <submittedName>
        <fullName evidence="3">DUF4240 domain-containing protein</fullName>
    </submittedName>
</protein>
<evidence type="ECO:0000313" key="4">
    <source>
        <dbReference type="Proteomes" id="UP000515344"/>
    </source>
</evidence>
<dbReference type="AlphaFoldDB" id="A0A7G5XDY3"/>
<feature type="domain" description="DUF4240" evidence="2">
    <location>
        <begin position="45"/>
        <end position="169"/>
    </location>
</feature>
<evidence type="ECO:0000256" key="1">
    <source>
        <dbReference type="SAM" id="Phobius"/>
    </source>
</evidence>
<organism evidence="3 4">
    <name type="scientific">Lacibacter sediminis</name>
    <dbReference type="NCBI Taxonomy" id="2760713"/>
    <lineage>
        <taxon>Bacteria</taxon>
        <taxon>Pseudomonadati</taxon>
        <taxon>Bacteroidota</taxon>
        <taxon>Chitinophagia</taxon>
        <taxon>Chitinophagales</taxon>
        <taxon>Chitinophagaceae</taxon>
        <taxon>Lacibacter</taxon>
    </lineage>
</organism>
<keyword evidence="1" id="KW-0472">Membrane</keyword>
<dbReference type="InterPro" id="IPR025334">
    <property type="entry name" value="DUF4240"/>
</dbReference>
<evidence type="ECO:0000259" key="2">
    <source>
        <dbReference type="Pfam" id="PF14024"/>
    </source>
</evidence>
<sequence>MNLTLTVVTVFLFIIIVRLLFRKIWDLPKYKGRLITDGSGISDFMTEEEFWKIIPRTRDQSNRHYPSHCALLTETLSKLTSDEIIRFNRTFLLIMAQSYDYRLWEAAYSLNGGCSDDAFEYFRSWLISQGKNKFYWTLKFPRLLFLIGVKEIVEHYEGIAYCAYEAYQRKNNTDIPEVTDIAYKDGGVMFKESESFFKYPELALLAW</sequence>
<reference evidence="4" key="1">
    <citation type="submission" date="2020-08" db="EMBL/GenBank/DDBJ databases">
        <title>Lacibacter sp. S13-6-6 genome sequencing.</title>
        <authorList>
            <person name="Jin L."/>
        </authorList>
    </citation>
    <scope>NUCLEOTIDE SEQUENCE [LARGE SCALE GENOMIC DNA]</scope>
    <source>
        <strain evidence="4">S13-6-6</strain>
    </source>
</reference>
<proteinExistence type="predicted"/>
<dbReference type="Pfam" id="PF14024">
    <property type="entry name" value="DUF4240"/>
    <property type="match status" value="1"/>
</dbReference>
<gene>
    <name evidence="3" type="ORF">H4075_16600</name>
</gene>
<keyword evidence="4" id="KW-1185">Reference proteome</keyword>
<accession>A0A7G5XDY3</accession>
<evidence type="ECO:0000313" key="3">
    <source>
        <dbReference type="EMBL" id="QNA43686.1"/>
    </source>
</evidence>
<keyword evidence="1" id="KW-0812">Transmembrane</keyword>
<dbReference type="KEGG" id="lacs:H4075_16600"/>
<keyword evidence="1" id="KW-1133">Transmembrane helix</keyword>